<dbReference type="PROSITE" id="PS50011">
    <property type="entry name" value="PROTEIN_KINASE_DOM"/>
    <property type="match status" value="1"/>
</dbReference>
<reference evidence="4" key="1">
    <citation type="submission" date="2022-11" db="UniProtKB">
        <authorList>
            <consortium name="WormBaseParasite"/>
        </authorList>
    </citation>
    <scope>IDENTIFICATION</scope>
</reference>
<dbReference type="PANTHER" id="PTHR24416">
    <property type="entry name" value="TYROSINE-PROTEIN KINASE RECEPTOR"/>
    <property type="match status" value="1"/>
</dbReference>
<name>A0A915KL80_ROMCU</name>
<dbReference type="GO" id="GO:0005524">
    <property type="term" value="F:ATP binding"/>
    <property type="evidence" value="ECO:0007669"/>
    <property type="project" value="InterPro"/>
</dbReference>
<dbReference type="SUPFAM" id="SSF56112">
    <property type="entry name" value="Protein kinase-like (PK-like)"/>
    <property type="match status" value="1"/>
</dbReference>
<dbReference type="Pfam" id="PF07714">
    <property type="entry name" value="PK_Tyr_Ser-Thr"/>
    <property type="match status" value="1"/>
</dbReference>
<dbReference type="PANTHER" id="PTHR24416:SF611">
    <property type="entry name" value="TYROSINE-PROTEIN KINASE TRANSMEMBRANE RECEPTOR ROR"/>
    <property type="match status" value="1"/>
</dbReference>
<dbReference type="Gene3D" id="1.10.510.10">
    <property type="entry name" value="Transferase(Phosphotransferase) domain 1"/>
    <property type="match status" value="1"/>
</dbReference>
<dbReference type="GO" id="GO:0004714">
    <property type="term" value="F:transmembrane receptor protein tyrosine kinase activity"/>
    <property type="evidence" value="ECO:0007669"/>
    <property type="project" value="TreeGrafter"/>
</dbReference>
<keyword evidence="1" id="KW-0472">Membrane</keyword>
<dbReference type="SMART" id="SM00219">
    <property type="entry name" value="TyrKc"/>
    <property type="match status" value="1"/>
</dbReference>
<feature type="transmembrane region" description="Helical" evidence="1">
    <location>
        <begin position="34"/>
        <end position="58"/>
    </location>
</feature>
<dbReference type="Proteomes" id="UP000887565">
    <property type="component" value="Unplaced"/>
</dbReference>
<evidence type="ECO:0000259" key="2">
    <source>
        <dbReference type="PROSITE" id="PS50011"/>
    </source>
</evidence>
<dbReference type="AlphaFoldDB" id="A0A915KL80"/>
<evidence type="ECO:0000313" key="4">
    <source>
        <dbReference type="WBParaSite" id="nRc.2.0.1.t38575-RA"/>
    </source>
</evidence>
<dbReference type="InterPro" id="IPR001245">
    <property type="entry name" value="Ser-Thr/Tyr_kinase_cat_dom"/>
</dbReference>
<evidence type="ECO:0000256" key="1">
    <source>
        <dbReference type="SAM" id="Phobius"/>
    </source>
</evidence>
<accession>A0A915KL80</accession>
<dbReference type="InterPro" id="IPR011009">
    <property type="entry name" value="Kinase-like_dom_sf"/>
</dbReference>
<proteinExistence type="predicted"/>
<protein>
    <submittedName>
        <fullName evidence="4">Protein kinase domain-containing protein</fullName>
    </submittedName>
</protein>
<evidence type="ECO:0000313" key="3">
    <source>
        <dbReference type="Proteomes" id="UP000887565"/>
    </source>
</evidence>
<dbReference type="GO" id="GO:0043235">
    <property type="term" value="C:receptor complex"/>
    <property type="evidence" value="ECO:0007669"/>
    <property type="project" value="TreeGrafter"/>
</dbReference>
<sequence>DEIFQQKWFDYKTYPRDIQYVLIRPLDHDENPTVSMLFVSACILALILFFAIFILLLWKKENLRIWIKSHTKRGLENQRGLYWTDMLKSSMHGKGSFLGGFGRWVSTPAVKRADVFEIDPRNLEIDENKKLGAGEFGVVYREIYNDEAKPSFLEEIDLMKKLGYHERLVNIIACVTTRDPVCLIVEYCPLGDLLRYLRKKKAYMIEKQNGCSLTGESEFIDDNFMTVEKLMIIAWQVSAAMVTDAIIDIVT</sequence>
<organism evidence="3 4">
    <name type="scientific">Romanomermis culicivorax</name>
    <name type="common">Nematode worm</name>
    <dbReference type="NCBI Taxonomy" id="13658"/>
    <lineage>
        <taxon>Eukaryota</taxon>
        <taxon>Metazoa</taxon>
        <taxon>Ecdysozoa</taxon>
        <taxon>Nematoda</taxon>
        <taxon>Enoplea</taxon>
        <taxon>Dorylaimia</taxon>
        <taxon>Mermithida</taxon>
        <taxon>Mermithoidea</taxon>
        <taxon>Mermithidae</taxon>
        <taxon>Romanomermis</taxon>
    </lineage>
</organism>
<dbReference type="InterPro" id="IPR000719">
    <property type="entry name" value="Prot_kinase_dom"/>
</dbReference>
<keyword evidence="3" id="KW-1185">Reference proteome</keyword>
<keyword evidence="1" id="KW-0812">Transmembrane</keyword>
<keyword evidence="1" id="KW-1133">Transmembrane helix</keyword>
<feature type="domain" description="Protein kinase" evidence="2">
    <location>
        <begin position="125"/>
        <end position="251"/>
    </location>
</feature>
<dbReference type="GO" id="GO:0007169">
    <property type="term" value="P:cell surface receptor protein tyrosine kinase signaling pathway"/>
    <property type="evidence" value="ECO:0007669"/>
    <property type="project" value="TreeGrafter"/>
</dbReference>
<dbReference type="InterPro" id="IPR020635">
    <property type="entry name" value="Tyr_kinase_cat_dom"/>
</dbReference>
<dbReference type="WBParaSite" id="nRc.2.0.1.t38575-RA">
    <property type="protein sequence ID" value="nRc.2.0.1.t38575-RA"/>
    <property type="gene ID" value="nRc.2.0.1.g38575"/>
</dbReference>
<dbReference type="InterPro" id="IPR050122">
    <property type="entry name" value="RTK"/>
</dbReference>
<dbReference type="GO" id="GO:0005886">
    <property type="term" value="C:plasma membrane"/>
    <property type="evidence" value="ECO:0007669"/>
    <property type="project" value="TreeGrafter"/>
</dbReference>